<evidence type="ECO:0000256" key="2">
    <source>
        <dbReference type="ARBA" id="ARBA00006171"/>
    </source>
</evidence>
<dbReference type="Gene3D" id="3.40.50.1000">
    <property type="entry name" value="HAD superfamily/HAD-like"/>
    <property type="match status" value="1"/>
</dbReference>
<comment type="cofactor">
    <cofactor evidence="1">
        <name>Mg(2+)</name>
        <dbReference type="ChEBI" id="CHEBI:18420"/>
    </cofactor>
</comment>
<evidence type="ECO:0000256" key="1">
    <source>
        <dbReference type="ARBA" id="ARBA00001946"/>
    </source>
</evidence>
<keyword evidence="4" id="KW-0460">Magnesium</keyword>
<dbReference type="SUPFAM" id="SSF56784">
    <property type="entry name" value="HAD-like"/>
    <property type="match status" value="1"/>
</dbReference>
<dbReference type="GO" id="GO:0003824">
    <property type="term" value="F:catalytic activity"/>
    <property type="evidence" value="ECO:0007669"/>
    <property type="project" value="UniProtKB-ARBA"/>
</dbReference>
<keyword evidence="5" id="KW-0119">Carbohydrate metabolism</keyword>
<protein>
    <submittedName>
        <fullName evidence="6">Haloacid dehalogenase superfamily, subfamily IA, variant 3 with third motif having DD or ED</fullName>
    </submittedName>
</protein>
<dbReference type="Gene3D" id="1.10.150.240">
    <property type="entry name" value="Putative phosphatase, domain 2"/>
    <property type="match status" value="1"/>
</dbReference>
<dbReference type="InterPro" id="IPR051600">
    <property type="entry name" value="Beta-PGM-like"/>
</dbReference>
<dbReference type="CDD" id="cd07505">
    <property type="entry name" value="HAD_BPGM-like"/>
    <property type="match status" value="1"/>
</dbReference>
<dbReference type="Proteomes" id="UP000199643">
    <property type="component" value="Unassembled WGS sequence"/>
</dbReference>
<reference evidence="7" key="1">
    <citation type="submission" date="2016-10" db="EMBL/GenBank/DDBJ databases">
        <authorList>
            <person name="Varghese N."/>
            <person name="Submissions S."/>
        </authorList>
    </citation>
    <scope>NUCLEOTIDE SEQUENCE [LARGE SCALE GENOMIC DNA]</scope>
    <source>
        <strain evidence="7">DSM 17933</strain>
    </source>
</reference>
<keyword evidence="7" id="KW-1185">Reference proteome</keyword>
<dbReference type="GO" id="GO:0046872">
    <property type="term" value="F:metal ion binding"/>
    <property type="evidence" value="ECO:0007669"/>
    <property type="project" value="UniProtKB-KW"/>
</dbReference>
<name>A0A1G7W204_9SPHI</name>
<gene>
    <name evidence="6" type="ORF">SAMN05421827_10961</name>
</gene>
<dbReference type="STRING" id="405671.SAMN05421827_10961"/>
<evidence type="ECO:0000256" key="3">
    <source>
        <dbReference type="ARBA" id="ARBA00022723"/>
    </source>
</evidence>
<dbReference type="SFLD" id="SFLDS00003">
    <property type="entry name" value="Haloacid_Dehalogenase"/>
    <property type="match status" value="1"/>
</dbReference>
<sequence length="221" mass="24709">MMNDKPKAFLFDVNGTMINDMAFHNRAWHDILTQDLGASISFDAVKKQMYGKNQDLLERVFGVGHFSQEQVDQISIEKEHRYQAAYKKHLALIAGLGDFLDKAKQSGIQMAIGSAAIPFNINFVLDNLNLRSYFKAIVSAEDVVNSKPDPETFTKGAEILGVPANQCIVFEDAPKGVEAAENAGMKCVVLTTMHTREEFSAYHNIIAFIEDYTNPILQELF</sequence>
<dbReference type="PANTHER" id="PTHR46193:SF18">
    <property type="entry name" value="HEXITOL PHOSPHATASE B"/>
    <property type="match status" value="1"/>
</dbReference>
<dbReference type="InterPro" id="IPR041492">
    <property type="entry name" value="HAD_2"/>
</dbReference>
<dbReference type="PANTHER" id="PTHR46193">
    <property type="entry name" value="6-PHOSPHOGLUCONATE PHOSPHATASE"/>
    <property type="match status" value="1"/>
</dbReference>
<dbReference type="SFLD" id="SFLDG01135">
    <property type="entry name" value="C1.5.6:_HAD__Beta-PGM__Phospha"/>
    <property type="match status" value="1"/>
</dbReference>
<keyword evidence="3" id="KW-0479">Metal-binding</keyword>
<proteinExistence type="inferred from homology"/>
<dbReference type="InterPro" id="IPR006439">
    <property type="entry name" value="HAD-SF_hydro_IA"/>
</dbReference>
<evidence type="ECO:0000256" key="4">
    <source>
        <dbReference type="ARBA" id="ARBA00022842"/>
    </source>
</evidence>
<dbReference type="InterPro" id="IPR023214">
    <property type="entry name" value="HAD_sf"/>
</dbReference>
<comment type="similarity">
    <text evidence="2">Belongs to the HAD-like hydrolase superfamily. CbbY/CbbZ/Gph/YieH family.</text>
</comment>
<organism evidence="6 7">
    <name type="scientific">Pedobacter terrae</name>
    <dbReference type="NCBI Taxonomy" id="405671"/>
    <lineage>
        <taxon>Bacteria</taxon>
        <taxon>Pseudomonadati</taxon>
        <taxon>Bacteroidota</taxon>
        <taxon>Sphingobacteriia</taxon>
        <taxon>Sphingobacteriales</taxon>
        <taxon>Sphingobacteriaceae</taxon>
        <taxon>Pedobacter</taxon>
    </lineage>
</organism>
<dbReference type="AlphaFoldDB" id="A0A1G7W204"/>
<dbReference type="SFLD" id="SFLDG01129">
    <property type="entry name" value="C1.5:_HAD__Beta-PGM__Phosphata"/>
    <property type="match status" value="1"/>
</dbReference>
<accession>A0A1G7W204</accession>
<evidence type="ECO:0000313" key="6">
    <source>
        <dbReference type="EMBL" id="SDG65931.1"/>
    </source>
</evidence>
<dbReference type="EMBL" id="FNCH01000009">
    <property type="protein sequence ID" value="SDG65931.1"/>
    <property type="molecule type" value="Genomic_DNA"/>
</dbReference>
<dbReference type="NCBIfam" id="TIGR01509">
    <property type="entry name" value="HAD-SF-IA-v3"/>
    <property type="match status" value="1"/>
</dbReference>
<dbReference type="Pfam" id="PF13419">
    <property type="entry name" value="HAD_2"/>
    <property type="match status" value="1"/>
</dbReference>
<evidence type="ECO:0000313" key="7">
    <source>
        <dbReference type="Proteomes" id="UP000199643"/>
    </source>
</evidence>
<dbReference type="InterPro" id="IPR036412">
    <property type="entry name" value="HAD-like_sf"/>
</dbReference>
<evidence type="ECO:0000256" key="5">
    <source>
        <dbReference type="ARBA" id="ARBA00023277"/>
    </source>
</evidence>
<dbReference type="InterPro" id="IPR023198">
    <property type="entry name" value="PGP-like_dom2"/>
</dbReference>